<dbReference type="EMBL" id="QXFM01000010">
    <property type="protein sequence ID" value="RIV92294.1"/>
    <property type="molecule type" value="Genomic_DNA"/>
</dbReference>
<gene>
    <name evidence="2" type="ORF">D2V17_01650</name>
</gene>
<organism evidence="2 3">
    <name type="scientific">Aurantiacibacter xanthus</name>
    <dbReference type="NCBI Taxonomy" id="1784712"/>
    <lineage>
        <taxon>Bacteria</taxon>
        <taxon>Pseudomonadati</taxon>
        <taxon>Pseudomonadota</taxon>
        <taxon>Alphaproteobacteria</taxon>
        <taxon>Sphingomonadales</taxon>
        <taxon>Erythrobacteraceae</taxon>
        <taxon>Aurantiacibacter</taxon>
    </lineage>
</organism>
<comment type="caution">
    <text evidence="2">The sequence shown here is derived from an EMBL/GenBank/DDBJ whole genome shotgun (WGS) entry which is preliminary data.</text>
</comment>
<dbReference type="PROSITE" id="PS51186">
    <property type="entry name" value="GNAT"/>
    <property type="match status" value="1"/>
</dbReference>
<dbReference type="PANTHER" id="PTHR43792">
    <property type="entry name" value="GNAT FAMILY, PUTATIVE (AFU_ORTHOLOGUE AFUA_3G00765)-RELATED-RELATED"/>
    <property type="match status" value="1"/>
</dbReference>
<dbReference type="RefSeq" id="WP_119591406.1">
    <property type="nucleotide sequence ID" value="NZ_QXFM01000010.1"/>
</dbReference>
<evidence type="ECO:0000259" key="1">
    <source>
        <dbReference type="PROSITE" id="PS51186"/>
    </source>
</evidence>
<keyword evidence="2" id="KW-0808">Transferase</keyword>
<dbReference type="Proteomes" id="UP000265366">
    <property type="component" value="Unassembled WGS sequence"/>
</dbReference>
<dbReference type="Pfam" id="PF13302">
    <property type="entry name" value="Acetyltransf_3"/>
    <property type="match status" value="1"/>
</dbReference>
<proteinExistence type="predicted"/>
<reference evidence="2 3" key="1">
    <citation type="submission" date="2018-08" db="EMBL/GenBank/DDBJ databases">
        <title>Erythrobacter zhengii sp.nov., a bacterium isolated from deep-sea sediment.</title>
        <authorList>
            <person name="Fang C."/>
            <person name="Wu Y.-H."/>
            <person name="Sun C."/>
            <person name="Wang H."/>
            <person name="Cheng H."/>
            <person name="Meng F.-X."/>
            <person name="Wang C.-S."/>
            <person name="Xu X.-W."/>
        </authorList>
    </citation>
    <scope>NUCLEOTIDE SEQUENCE [LARGE SCALE GENOMIC DNA]</scope>
    <source>
        <strain evidence="2 3">CCTCC AB 2015396</strain>
    </source>
</reference>
<keyword evidence="3" id="KW-1185">Reference proteome</keyword>
<evidence type="ECO:0000313" key="2">
    <source>
        <dbReference type="EMBL" id="RIV92294.1"/>
    </source>
</evidence>
<dbReference type="AlphaFoldDB" id="A0A3A1PFC5"/>
<dbReference type="InterPro" id="IPR000182">
    <property type="entry name" value="GNAT_dom"/>
</dbReference>
<dbReference type="Gene3D" id="3.40.630.30">
    <property type="match status" value="1"/>
</dbReference>
<sequence>MADLILATERLDLRPVSEADLPWLLAEMNTPEVMRHLGGPRSEQAVTENLAADLAAMAEGRCIRWTIWHRDSQCRVGRTGLFFIRSAAAPDGLRGQREIGWSLASAHEGYGYATEAARAALAYAFETMGAEAVYAQASDHNGPSTRLMARLGLLRVPDFDYDDPDYERQENPTRVYGLTRAQWSTQ</sequence>
<name>A0A3A1PFC5_9SPHN</name>
<evidence type="ECO:0000313" key="3">
    <source>
        <dbReference type="Proteomes" id="UP000265366"/>
    </source>
</evidence>
<dbReference type="SUPFAM" id="SSF55729">
    <property type="entry name" value="Acyl-CoA N-acyltransferases (Nat)"/>
    <property type="match status" value="1"/>
</dbReference>
<protein>
    <submittedName>
        <fullName evidence="2">N-acetyltransferase</fullName>
    </submittedName>
</protein>
<dbReference type="GO" id="GO:0016747">
    <property type="term" value="F:acyltransferase activity, transferring groups other than amino-acyl groups"/>
    <property type="evidence" value="ECO:0007669"/>
    <property type="project" value="InterPro"/>
</dbReference>
<feature type="domain" description="N-acetyltransferase" evidence="1">
    <location>
        <begin position="11"/>
        <end position="172"/>
    </location>
</feature>
<dbReference type="PANTHER" id="PTHR43792:SF1">
    <property type="entry name" value="N-ACETYLTRANSFERASE DOMAIN-CONTAINING PROTEIN"/>
    <property type="match status" value="1"/>
</dbReference>
<dbReference type="OrthoDB" id="6293260at2"/>
<accession>A0A3A1PFC5</accession>
<dbReference type="InterPro" id="IPR051531">
    <property type="entry name" value="N-acetyltransferase"/>
</dbReference>
<dbReference type="InterPro" id="IPR016181">
    <property type="entry name" value="Acyl_CoA_acyltransferase"/>
</dbReference>